<dbReference type="PANTHER" id="PTHR43065">
    <property type="entry name" value="SENSOR HISTIDINE KINASE"/>
    <property type="match status" value="1"/>
</dbReference>
<accession>A0A1H4E9C1</accession>
<dbReference type="SMART" id="SM00387">
    <property type="entry name" value="HATPase_c"/>
    <property type="match status" value="1"/>
</dbReference>
<dbReference type="InterPro" id="IPR003594">
    <property type="entry name" value="HATPase_dom"/>
</dbReference>
<evidence type="ECO:0000313" key="14">
    <source>
        <dbReference type="Proteomes" id="UP000199409"/>
    </source>
</evidence>
<evidence type="ECO:0000256" key="1">
    <source>
        <dbReference type="ARBA" id="ARBA00000085"/>
    </source>
</evidence>
<feature type="transmembrane region" description="Helical" evidence="10">
    <location>
        <begin position="179"/>
        <end position="199"/>
    </location>
</feature>
<dbReference type="GO" id="GO:0005524">
    <property type="term" value="F:ATP binding"/>
    <property type="evidence" value="ECO:0007669"/>
    <property type="project" value="UniProtKB-KW"/>
</dbReference>
<keyword evidence="10" id="KW-1133">Transmembrane helix</keyword>
<dbReference type="SMART" id="SM00388">
    <property type="entry name" value="HisKA"/>
    <property type="match status" value="1"/>
</dbReference>
<dbReference type="InterPro" id="IPR036890">
    <property type="entry name" value="HATPase_C_sf"/>
</dbReference>
<organism evidence="13 14">
    <name type="scientific">Desulfuromusa kysingii</name>
    <dbReference type="NCBI Taxonomy" id="37625"/>
    <lineage>
        <taxon>Bacteria</taxon>
        <taxon>Pseudomonadati</taxon>
        <taxon>Thermodesulfobacteriota</taxon>
        <taxon>Desulfuromonadia</taxon>
        <taxon>Desulfuromonadales</taxon>
        <taxon>Geopsychrobacteraceae</taxon>
        <taxon>Desulfuromusa</taxon>
    </lineage>
</organism>
<dbReference type="InterPro" id="IPR003661">
    <property type="entry name" value="HisK_dim/P_dom"/>
</dbReference>
<dbReference type="Gene3D" id="1.10.287.130">
    <property type="match status" value="1"/>
</dbReference>
<dbReference type="Proteomes" id="UP000199409">
    <property type="component" value="Unassembled WGS sequence"/>
</dbReference>
<dbReference type="CDD" id="cd06225">
    <property type="entry name" value="HAMP"/>
    <property type="match status" value="1"/>
</dbReference>
<feature type="domain" description="HAMP" evidence="12">
    <location>
        <begin position="201"/>
        <end position="253"/>
    </location>
</feature>
<keyword evidence="9" id="KW-0902">Two-component regulatory system</keyword>
<dbReference type="OrthoDB" id="9808844at2"/>
<keyword evidence="7" id="KW-0418">Kinase</keyword>
<dbReference type="CDD" id="cd00082">
    <property type="entry name" value="HisKA"/>
    <property type="match status" value="1"/>
</dbReference>
<evidence type="ECO:0000256" key="7">
    <source>
        <dbReference type="ARBA" id="ARBA00022777"/>
    </source>
</evidence>
<dbReference type="AlphaFoldDB" id="A0A1H4E9C1"/>
<dbReference type="Gene3D" id="6.10.340.10">
    <property type="match status" value="1"/>
</dbReference>
<dbReference type="Pfam" id="PF00512">
    <property type="entry name" value="HisKA"/>
    <property type="match status" value="1"/>
</dbReference>
<dbReference type="SUPFAM" id="SSF55874">
    <property type="entry name" value="ATPase domain of HSP90 chaperone/DNA topoisomerase II/histidine kinase"/>
    <property type="match status" value="1"/>
</dbReference>
<keyword evidence="14" id="KW-1185">Reference proteome</keyword>
<sequence>MKKSSGLRTEIMLTLTLLLGAALLLGGVMMIRLMEKSLLEERLRNLDGLVNLATRSAGNFAPAQVQDNRFPVAEFLADLCSAHPSCQGWQLYDKDLALLESIKHGNGEWATSSRLQQVRLTGESIRIISFPNLLMLYNDIETRVHFIAPVKVNNTNNGLVEFHFALDDIRLQLQQSIKFLLVFVVLYGVVLILIGDYLLRRNVIRPAQLLLAATENIVKGQLDVRLTVSGPREIAELAAAYNQMTSALQWSQEQTNHHIQALCETNKQLQQTRDELIRSEKLASIGQLAAGLAHELGNPLAAVIGYLEILKQSLRDDPQQDILKRTLAETSRIDFLVRELLDFSRSDCNDPPIDVNVSDEMRHCLELIKNQGHVKTMALQLVSPDSVPFVRIGQQKLRQVFINLLLNAVQACPDCGEIEIVTTVLTDKIQIAISDNGHGIKRESLAMIFDPFFTTKPLGQGTGLGLTISLRIIEEAGGNINVDSTTGVGTTFTVTLPIVASV</sequence>
<dbReference type="PROSITE" id="PS50109">
    <property type="entry name" value="HIS_KIN"/>
    <property type="match status" value="1"/>
</dbReference>
<keyword evidence="8" id="KW-0067">ATP-binding</keyword>
<keyword evidence="6" id="KW-0547">Nucleotide-binding</keyword>
<dbReference type="InterPro" id="IPR004358">
    <property type="entry name" value="Sig_transdc_His_kin-like_C"/>
</dbReference>
<name>A0A1H4E9C1_9BACT</name>
<evidence type="ECO:0000256" key="5">
    <source>
        <dbReference type="ARBA" id="ARBA00022679"/>
    </source>
</evidence>
<evidence type="ECO:0000256" key="10">
    <source>
        <dbReference type="SAM" id="Phobius"/>
    </source>
</evidence>
<evidence type="ECO:0000259" key="11">
    <source>
        <dbReference type="PROSITE" id="PS50109"/>
    </source>
</evidence>
<evidence type="ECO:0000256" key="9">
    <source>
        <dbReference type="ARBA" id="ARBA00023012"/>
    </source>
</evidence>
<dbReference type="InterPro" id="IPR003660">
    <property type="entry name" value="HAMP_dom"/>
</dbReference>
<dbReference type="EC" id="2.7.13.3" evidence="3"/>
<keyword evidence="10" id="KW-0812">Transmembrane</keyword>
<comment type="catalytic activity">
    <reaction evidence="1">
        <text>ATP + protein L-histidine = ADP + protein N-phospho-L-histidine.</text>
        <dbReference type="EC" id="2.7.13.3"/>
    </reaction>
</comment>
<dbReference type="SUPFAM" id="SSF158472">
    <property type="entry name" value="HAMP domain-like"/>
    <property type="match status" value="1"/>
</dbReference>
<dbReference type="SMART" id="SM00304">
    <property type="entry name" value="HAMP"/>
    <property type="match status" value="1"/>
</dbReference>
<dbReference type="SUPFAM" id="SSF47384">
    <property type="entry name" value="Homodimeric domain of signal transducing histidine kinase"/>
    <property type="match status" value="1"/>
</dbReference>
<dbReference type="RefSeq" id="WP_092350843.1">
    <property type="nucleotide sequence ID" value="NZ_FNQN01000014.1"/>
</dbReference>
<dbReference type="Gene3D" id="3.30.565.10">
    <property type="entry name" value="Histidine kinase-like ATPase, C-terminal domain"/>
    <property type="match status" value="1"/>
</dbReference>
<keyword evidence="5" id="KW-0808">Transferase</keyword>
<feature type="domain" description="Histidine kinase" evidence="11">
    <location>
        <begin position="291"/>
        <end position="500"/>
    </location>
</feature>
<dbReference type="STRING" id="37625.SAMN05660420_03281"/>
<dbReference type="InterPro" id="IPR005467">
    <property type="entry name" value="His_kinase_dom"/>
</dbReference>
<evidence type="ECO:0000256" key="3">
    <source>
        <dbReference type="ARBA" id="ARBA00012438"/>
    </source>
</evidence>
<dbReference type="Pfam" id="PF00672">
    <property type="entry name" value="HAMP"/>
    <property type="match status" value="1"/>
</dbReference>
<dbReference type="Pfam" id="PF02518">
    <property type="entry name" value="HATPase_c"/>
    <property type="match status" value="1"/>
</dbReference>
<evidence type="ECO:0000256" key="6">
    <source>
        <dbReference type="ARBA" id="ARBA00022741"/>
    </source>
</evidence>
<evidence type="ECO:0000256" key="8">
    <source>
        <dbReference type="ARBA" id="ARBA00022840"/>
    </source>
</evidence>
<dbReference type="InterPro" id="IPR036097">
    <property type="entry name" value="HisK_dim/P_sf"/>
</dbReference>
<evidence type="ECO:0000256" key="2">
    <source>
        <dbReference type="ARBA" id="ARBA00004370"/>
    </source>
</evidence>
<keyword evidence="4" id="KW-0597">Phosphoprotein</keyword>
<evidence type="ECO:0000259" key="12">
    <source>
        <dbReference type="PROSITE" id="PS50885"/>
    </source>
</evidence>
<dbReference type="PRINTS" id="PR00344">
    <property type="entry name" value="BCTRLSENSOR"/>
</dbReference>
<dbReference type="PANTHER" id="PTHR43065:SF10">
    <property type="entry name" value="PEROXIDE STRESS-ACTIVATED HISTIDINE KINASE MAK3"/>
    <property type="match status" value="1"/>
</dbReference>
<comment type="subcellular location">
    <subcellularLocation>
        <location evidence="2">Membrane</location>
    </subcellularLocation>
</comment>
<dbReference type="EMBL" id="FNQN01000014">
    <property type="protein sequence ID" value="SEA81664.1"/>
    <property type="molecule type" value="Genomic_DNA"/>
</dbReference>
<proteinExistence type="predicted"/>
<keyword evidence="10" id="KW-0472">Membrane</keyword>
<dbReference type="PROSITE" id="PS50885">
    <property type="entry name" value="HAMP"/>
    <property type="match status" value="1"/>
</dbReference>
<gene>
    <name evidence="13" type="ORF">SAMN05660420_03281</name>
</gene>
<dbReference type="GO" id="GO:0016020">
    <property type="term" value="C:membrane"/>
    <property type="evidence" value="ECO:0007669"/>
    <property type="project" value="UniProtKB-SubCell"/>
</dbReference>
<reference evidence="13 14" key="1">
    <citation type="submission" date="2016-10" db="EMBL/GenBank/DDBJ databases">
        <authorList>
            <person name="de Groot N.N."/>
        </authorList>
    </citation>
    <scope>NUCLEOTIDE SEQUENCE [LARGE SCALE GENOMIC DNA]</scope>
    <source>
        <strain evidence="13 14">DSM 7343</strain>
    </source>
</reference>
<dbReference type="GO" id="GO:0000155">
    <property type="term" value="F:phosphorelay sensor kinase activity"/>
    <property type="evidence" value="ECO:0007669"/>
    <property type="project" value="InterPro"/>
</dbReference>
<evidence type="ECO:0000256" key="4">
    <source>
        <dbReference type="ARBA" id="ARBA00022553"/>
    </source>
</evidence>
<evidence type="ECO:0000313" key="13">
    <source>
        <dbReference type="EMBL" id="SEA81664.1"/>
    </source>
</evidence>
<protein>
    <recommendedName>
        <fullName evidence="3">histidine kinase</fullName>
        <ecNumber evidence="3">2.7.13.3</ecNumber>
    </recommendedName>
</protein>